<evidence type="ECO:0000313" key="1">
    <source>
        <dbReference type="EMBL" id="CAD7004733.1"/>
    </source>
</evidence>
<evidence type="ECO:0000313" key="2">
    <source>
        <dbReference type="Proteomes" id="UP000606786"/>
    </source>
</evidence>
<organism evidence="1 2">
    <name type="scientific">Ceratitis capitata</name>
    <name type="common">Mediterranean fruit fly</name>
    <name type="synonym">Tephritis capitata</name>
    <dbReference type="NCBI Taxonomy" id="7213"/>
    <lineage>
        <taxon>Eukaryota</taxon>
        <taxon>Metazoa</taxon>
        <taxon>Ecdysozoa</taxon>
        <taxon>Arthropoda</taxon>
        <taxon>Hexapoda</taxon>
        <taxon>Insecta</taxon>
        <taxon>Pterygota</taxon>
        <taxon>Neoptera</taxon>
        <taxon>Endopterygota</taxon>
        <taxon>Diptera</taxon>
        <taxon>Brachycera</taxon>
        <taxon>Muscomorpha</taxon>
        <taxon>Tephritoidea</taxon>
        <taxon>Tephritidae</taxon>
        <taxon>Ceratitis</taxon>
        <taxon>Ceratitis</taxon>
    </lineage>
</organism>
<gene>
    <name evidence="1" type="ORF">CCAP1982_LOCUS13126</name>
</gene>
<name>A0A811V5B2_CERCA</name>
<keyword evidence="2" id="KW-1185">Reference proteome</keyword>
<dbReference type="AlphaFoldDB" id="A0A811V5B2"/>
<comment type="caution">
    <text evidence="1">The sequence shown here is derived from an EMBL/GenBank/DDBJ whole genome shotgun (WGS) entry which is preliminary data.</text>
</comment>
<reference evidence="1" key="1">
    <citation type="submission" date="2020-11" db="EMBL/GenBank/DDBJ databases">
        <authorList>
            <person name="Whitehead M."/>
        </authorList>
    </citation>
    <scope>NUCLEOTIDE SEQUENCE</scope>
    <source>
        <strain evidence="1">EGII</strain>
    </source>
</reference>
<proteinExistence type="predicted"/>
<protein>
    <submittedName>
        <fullName evidence="1">(Mediterranean fruit fly) hypothetical protein</fullName>
    </submittedName>
</protein>
<sequence>MKIYIKKTKPHPSPAHYEKLSKITKYKIIWIAQHQMRKQRAALDICSVLMSSPFFVRPFFDYTIPYTARQTNKENASRLIDSLSAMKTQKKMLVKNLKKKVISVL</sequence>
<dbReference type="EMBL" id="CAJHJT010000034">
    <property type="protein sequence ID" value="CAD7004733.1"/>
    <property type="molecule type" value="Genomic_DNA"/>
</dbReference>
<dbReference type="Proteomes" id="UP000606786">
    <property type="component" value="Unassembled WGS sequence"/>
</dbReference>
<accession>A0A811V5B2</accession>